<gene>
    <name evidence="2" type="ORF">BLCOC_02300</name>
</gene>
<dbReference type="PANTHER" id="PTHR47099:SF1">
    <property type="entry name" value="METHYLCOBAMIDE:COM METHYLTRANSFERASE MTBA"/>
    <property type="match status" value="1"/>
</dbReference>
<evidence type="ECO:0000259" key="1">
    <source>
        <dbReference type="Pfam" id="PF01208"/>
    </source>
</evidence>
<keyword evidence="3" id="KW-1185">Reference proteome</keyword>
<sequence>MSKKELTEKENLHLVLEGRTPQWVPSFMDACSFVSSVAIGRKKDPKTGLMVDVFGTEFTSTIDGPMVNHTKQGGFRLKDITKWKEIMPDIDLSAIDWEEDANIVRNKLTKPGQAINYTGAWLWEQMHYMMGFENALASLVEEPEASFELLNALADFYIEALKYACKYLKPDMIMVQDHVATHKGLLISPKTFRELIKPVEKRVVDAILEIGAYPEIHVDGNIEAIIGDYAEIGFKVIQPFQVFNDINRAKVKYSMTAIGGWDAFGPGNQEDSTEEEIRASVRLAIDTYAPGGRYVFWESGATDAFPETVRIIRDEARIYGHQYYNK</sequence>
<reference evidence="2" key="1">
    <citation type="submission" date="2023-10" db="EMBL/GenBank/DDBJ databases">
        <title>Genome sequence of Blautia coccoides DSM 935.</title>
        <authorList>
            <person name="Boeer T."/>
            <person name="Bengelsdorf F.R."/>
            <person name="Daniel R."/>
            <person name="Poehlein A."/>
        </authorList>
    </citation>
    <scope>NUCLEOTIDE SEQUENCE [LARGE SCALE GENOMIC DNA]</scope>
    <source>
        <strain evidence="2">DSM 935</strain>
    </source>
</reference>
<dbReference type="Gene3D" id="3.20.20.210">
    <property type="match status" value="1"/>
</dbReference>
<organism evidence="2 3">
    <name type="scientific">Blautia producta</name>
    <dbReference type="NCBI Taxonomy" id="33035"/>
    <lineage>
        <taxon>Bacteria</taxon>
        <taxon>Bacillati</taxon>
        <taxon>Bacillota</taxon>
        <taxon>Clostridia</taxon>
        <taxon>Lachnospirales</taxon>
        <taxon>Lachnospiraceae</taxon>
        <taxon>Blautia</taxon>
    </lineage>
</organism>
<evidence type="ECO:0000313" key="2">
    <source>
        <dbReference type="EMBL" id="WPX71906.1"/>
    </source>
</evidence>
<dbReference type="EMBL" id="CP136422">
    <property type="protein sequence ID" value="WPX71906.1"/>
    <property type="molecule type" value="Genomic_DNA"/>
</dbReference>
<protein>
    <recommendedName>
        <fullName evidence="1">Uroporphyrinogen decarboxylase (URO-D) domain-containing protein</fullName>
    </recommendedName>
</protein>
<dbReference type="InterPro" id="IPR000257">
    <property type="entry name" value="Uroporphyrinogen_deCOase"/>
</dbReference>
<dbReference type="InterPro" id="IPR052024">
    <property type="entry name" value="Methanogen_methyltrans"/>
</dbReference>
<dbReference type="PANTHER" id="PTHR47099">
    <property type="entry name" value="METHYLCOBAMIDE:COM METHYLTRANSFERASE MTBA"/>
    <property type="match status" value="1"/>
</dbReference>
<accession>A0ABZ0U3W4</accession>
<dbReference type="Proteomes" id="UP001325248">
    <property type="component" value="Chromosome"/>
</dbReference>
<proteinExistence type="predicted"/>
<dbReference type="InterPro" id="IPR038071">
    <property type="entry name" value="UROD/MetE-like_sf"/>
</dbReference>
<dbReference type="SUPFAM" id="SSF51726">
    <property type="entry name" value="UROD/MetE-like"/>
    <property type="match status" value="1"/>
</dbReference>
<dbReference type="Pfam" id="PF01208">
    <property type="entry name" value="URO-D"/>
    <property type="match status" value="1"/>
</dbReference>
<evidence type="ECO:0000313" key="3">
    <source>
        <dbReference type="Proteomes" id="UP001325248"/>
    </source>
</evidence>
<name>A0ABZ0U3W4_9FIRM</name>
<feature type="domain" description="Uroporphyrinogen decarboxylase (URO-D)" evidence="1">
    <location>
        <begin position="123"/>
        <end position="296"/>
    </location>
</feature>